<protein>
    <recommendedName>
        <fullName evidence="5">SHSP domain-containing protein</fullName>
    </recommendedName>
</protein>
<reference evidence="3 4" key="1">
    <citation type="submission" date="2019-05" db="EMBL/GenBank/DDBJ databases">
        <title>Mikania micrantha, genome provides insights into the molecular mechanism of rapid growth.</title>
        <authorList>
            <person name="Liu B."/>
        </authorList>
    </citation>
    <scope>NUCLEOTIDE SEQUENCE [LARGE SCALE GENOMIC DNA]</scope>
    <source>
        <strain evidence="3">NLD-2019</strain>
        <tissue evidence="3">Leaf</tissue>
    </source>
</reference>
<keyword evidence="1" id="KW-0346">Stress response</keyword>
<dbReference type="PANTHER" id="PTHR46991">
    <property type="entry name" value="23.5 KDA HEAT SHOCK PROTEIN, MITOCHONDRIAL"/>
    <property type="match status" value="1"/>
</dbReference>
<gene>
    <name evidence="3" type="ORF">E3N88_00685</name>
    <name evidence="2" type="ORF">E3N88_44426</name>
</gene>
<evidence type="ECO:0000313" key="3">
    <source>
        <dbReference type="EMBL" id="KAD7477549.1"/>
    </source>
</evidence>
<comment type="caution">
    <text evidence="3">The sequence shown here is derived from an EMBL/GenBank/DDBJ whole genome shotgun (WGS) entry which is preliminary data.</text>
</comment>
<evidence type="ECO:0008006" key="5">
    <source>
        <dbReference type="Google" id="ProtNLM"/>
    </source>
</evidence>
<proteinExistence type="predicted"/>
<dbReference type="Proteomes" id="UP000326396">
    <property type="component" value="Linkage Group LG1"/>
</dbReference>
<keyword evidence="4" id="KW-1185">Reference proteome</keyword>
<dbReference type="OrthoDB" id="1787054at2759"/>
<dbReference type="EMBL" id="SZYD01000001">
    <property type="protein sequence ID" value="KAD7477549.1"/>
    <property type="molecule type" value="Genomic_DNA"/>
</dbReference>
<name>A0A5N6PYV4_9ASTR</name>
<evidence type="ECO:0000313" key="2">
    <source>
        <dbReference type="EMBL" id="KAD0338801.1"/>
    </source>
</evidence>
<accession>A0A5N6PYV4</accession>
<organism evidence="3 4">
    <name type="scientific">Mikania micrantha</name>
    <name type="common">bitter vine</name>
    <dbReference type="NCBI Taxonomy" id="192012"/>
    <lineage>
        <taxon>Eukaryota</taxon>
        <taxon>Viridiplantae</taxon>
        <taxon>Streptophyta</taxon>
        <taxon>Embryophyta</taxon>
        <taxon>Tracheophyta</taxon>
        <taxon>Spermatophyta</taxon>
        <taxon>Magnoliopsida</taxon>
        <taxon>eudicotyledons</taxon>
        <taxon>Gunneridae</taxon>
        <taxon>Pentapetalae</taxon>
        <taxon>asterids</taxon>
        <taxon>campanulids</taxon>
        <taxon>Asterales</taxon>
        <taxon>Asteraceae</taxon>
        <taxon>Asteroideae</taxon>
        <taxon>Heliantheae alliance</taxon>
        <taxon>Eupatorieae</taxon>
        <taxon>Mikania</taxon>
    </lineage>
</organism>
<dbReference type="EMBL" id="SZYD01001761">
    <property type="protein sequence ID" value="KAD0338801.1"/>
    <property type="molecule type" value="Genomic_DNA"/>
</dbReference>
<dbReference type="PANTHER" id="PTHR46991:SF11">
    <property type="entry name" value="SMALL HEAT SHOCK PROTEIN HSPF"/>
    <property type="match status" value="1"/>
</dbReference>
<evidence type="ECO:0000313" key="4">
    <source>
        <dbReference type="Proteomes" id="UP000326396"/>
    </source>
</evidence>
<sequence length="279" mass="32363">MSSSLRLITSKLVKRSVIFKSRFLSIQAAAHHSFDEARPRITWPKISSMGVRMEMRDDHSIFYMNVTEGSAEETHNGLHVYLNMHGIKHKDMRPCAEQEKDRTLNLTLSNVEAEVKTNIMANIIANDIINSYRDITAKRSWAYYDMFFDRSILSKRFYPLISMSSSLISSFKISKEENANKRLEIRIDIPGPENTKLTTQGLRVSLKMFGLKRKDVRTYFDYGTFFIEGKTKKKHHITGIHLPEGIHKKHNMIKKEMKDGVFYAIIACVKKKEIKIKIN</sequence>
<dbReference type="InterPro" id="IPR044656">
    <property type="entry name" value="HSP14.7/HSP23.5/HSP23.6-like"/>
</dbReference>
<dbReference type="AlphaFoldDB" id="A0A5N6PYV4"/>
<evidence type="ECO:0000256" key="1">
    <source>
        <dbReference type="ARBA" id="ARBA00023016"/>
    </source>
</evidence>